<proteinExistence type="predicted"/>
<evidence type="ECO:0000259" key="2">
    <source>
        <dbReference type="PROSITE" id="PS51819"/>
    </source>
</evidence>
<dbReference type="InterPro" id="IPR029068">
    <property type="entry name" value="Glyas_Bleomycin-R_OHBP_Dase"/>
</dbReference>
<dbReference type="KEGG" id="vpy:HZI73_20375"/>
<dbReference type="GO" id="GO:0046872">
    <property type="term" value="F:metal ion binding"/>
    <property type="evidence" value="ECO:0007669"/>
    <property type="project" value="UniProtKB-KW"/>
</dbReference>
<dbReference type="EMBL" id="CP058649">
    <property type="protein sequence ID" value="QUI24513.1"/>
    <property type="molecule type" value="Genomic_DNA"/>
</dbReference>
<dbReference type="InterPro" id="IPR051785">
    <property type="entry name" value="MMCE/EMCE_epimerase"/>
</dbReference>
<name>A0A8J8MNL0_9FIRM</name>
<keyword evidence="4" id="KW-1185">Reference proteome</keyword>
<dbReference type="Gene3D" id="3.10.180.10">
    <property type="entry name" value="2,3-Dihydroxybiphenyl 1,2-Dioxygenase, domain 1"/>
    <property type="match status" value="1"/>
</dbReference>
<dbReference type="Proteomes" id="UP000683246">
    <property type="component" value="Chromosome"/>
</dbReference>
<organism evidence="3 4">
    <name type="scientific">Vallitalea pronyensis</name>
    <dbReference type="NCBI Taxonomy" id="1348613"/>
    <lineage>
        <taxon>Bacteria</taxon>
        <taxon>Bacillati</taxon>
        <taxon>Bacillota</taxon>
        <taxon>Clostridia</taxon>
        <taxon>Lachnospirales</taxon>
        <taxon>Vallitaleaceae</taxon>
        <taxon>Vallitalea</taxon>
    </lineage>
</organism>
<dbReference type="GO" id="GO:0046491">
    <property type="term" value="P:L-methylmalonyl-CoA metabolic process"/>
    <property type="evidence" value="ECO:0007669"/>
    <property type="project" value="TreeGrafter"/>
</dbReference>
<dbReference type="GO" id="GO:0004493">
    <property type="term" value="F:methylmalonyl-CoA epimerase activity"/>
    <property type="evidence" value="ECO:0007669"/>
    <property type="project" value="TreeGrafter"/>
</dbReference>
<evidence type="ECO:0000313" key="3">
    <source>
        <dbReference type="EMBL" id="QUI24513.1"/>
    </source>
</evidence>
<keyword evidence="1" id="KW-0479">Metal-binding</keyword>
<dbReference type="AlphaFoldDB" id="A0A8J8MNL0"/>
<accession>A0A8J8MNL0</accession>
<sequence length="161" mass="18060">MNPINEPTSVFNNPIQIGIIVKDLDKTLENLQNILGIGPFRIVDFPPAGEEDVKMIYKGEPAKFTAKFCFYDLGNIELELIQPLTGKTVWQDFLDKKGPGIHHIKFNVPTHKPTEDYMKSQGINISQMGASVGKNAGKEWVFYDTDDLVGFAVETMNEIVE</sequence>
<dbReference type="Pfam" id="PF13669">
    <property type="entry name" value="Glyoxalase_4"/>
    <property type="match status" value="1"/>
</dbReference>
<protein>
    <submittedName>
        <fullName evidence="3">VOC family protein</fullName>
    </submittedName>
</protein>
<dbReference type="PROSITE" id="PS51819">
    <property type="entry name" value="VOC"/>
    <property type="match status" value="1"/>
</dbReference>
<dbReference type="SUPFAM" id="SSF54593">
    <property type="entry name" value="Glyoxalase/Bleomycin resistance protein/Dihydroxybiphenyl dioxygenase"/>
    <property type="match status" value="1"/>
</dbReference>
<dbReference type="PANTHER" id="PTHR43048">
    <property type="entry name" value="METHYLMALONYL-COA EPIMERASE"/>
    <property type="match status" value="1"/>
</dbReference>
<dbReference type="InterPro" id="IPR037523">
    <property type="entry name" value="VOC_core"/>
</dbReference>
<gene>
    <name evidence="3" type="ORF">HZI73_20375</name>
</gene>
<evidence type="ECO:0000313" key="4">
    <source>
        <dbReference type="Proteomes" id="UP000683246"/>
    </source>
</evidence>
<dbReference type="RefSeq" id="WP_212695204.1">
    <property type="nucleotide sequence ID" value="NZ_CP058649.1"/>
</dbReference>
<dbReference type="PANTHER" id="PTHR43048:SF3">
    <property type="entry name" value="METHYLMALONYL-COA EPIMERASE, MITOCHONDRIAL"/>
    <property type="match status" value="1"/>
</dbReference>
<feature type="domain" description="VOC" evidence="2">
    <location>
        <begin position="13"/>
        <end position="158"/>
    </location>
</feature>
<reference evidence="3" key="1">
    <citation type="submission" date="2020-07" db="EMBL/GenBank/DDBJ databases">
        <title>Vallitalea pronyensis genome.</title>
        <authorList>
            <person name="Postec A."/>
        </authorList>
    </citation>
    <scope>NUCLEOTIDE SEQUENCE</scope>
    <source>
        <strain evidence="3">FatNI3</strain>
    </source>
</reference>
<evidence type="ECO:0000256" key="1">
    <source>
        <dbReference type="ARBA" id="ARBA00022723"/>
    </source>
</evidence>